<dbReference type="KEGG" id="swi:Swit_5311"/>
<dbReference type="Gene3D" id="2.40.180.10">
    <property type="entry name" value="Catalase core domain"/>
    <property type="match status" value="1"/>
</dbReference>
<keyword evidence="2" id="KW-0614">Plasmid</keyword>
<dbReference type="GO" id="GO:0020037">
    <property type="term" value="F:heme binding"/>
    <property type="evidence" value="ECO:0007669"/>
    <property type="project" value="InterPro"/>
</dbReference>
<keyword evidence="3" id="KW-1185">Reference proteome</keyword>
<dbReference type="PANTHER" id="PTHR36195">
    <property type="entry name" value="DOMAIN PROTEIN, PUTATIVE (AFU_ORTHOLOGUE AFUA_5G01990)-RELATED-RELATED"/>
    <property type="match status" value="1"/>
</dbReference>
<reference evidence="2 3" key="1">
    <citation type="journal article" date="2010" name="J. Bacteriol.">
        <title>Genome sequence of the dioxin-mineralizing bacterium Sphingomonas wittichii RW1.</title>
        <authorList>
            <person name="Miller T.R."/>
            <person name="Delcher A.L."/>
            <person name="Salzberg S.L."/>
            <person name="Saunders E."/>
            <person name="Detter J.C."/>
            <person name="Halden R.U."/>
        </authorList>
    </citation>
    <scope>NUCLEOTIDE SEQUENCE [LARGE SCALE GENOMIC DNA]</scope>
    <source>
        <strain evidence="3">DSM 6014 / CCUG 31198 / JCM 15750 / NBRC 105917 / EY 4224 / RW1</strain>
    </source>
</reference>
<dbReference type="SUPFAM" id="SSF56634">
    <property type="entry name" value="Heme-dependent catalase-like"/>
    <property type="match status" value="1"/>
</dbReference>
<evidence type="ECO:0000313" key="3">
    <source>
        <dbReference type="Proteomes" id="UP000001989"/>
    </source>
</evidence>
<dbReference type="AlphaFoldDB" id="A0A9J9LG95"/>
<feature type="region of interest" description="Disordered" evidence="1">
    <location>
        <begin position="1"/>
        <end position="20"/>
    </location>
</feature>
<dbReference type="EMBL" id="CP000700">
    <property type="protein sequence ID" value="ABQ71419.1"/>
    <property type="molecule type" value="Genomic_DNA"/>
</dbReference>
<gene>
    <name evidence="2" type="ordered locus">Swit_5311</name>
</gene>
<proteinExistence type="predicted"/>
<evidence type="ECO:0000313" key="2">
    <source>
        <dbReference type="EMBL" id="ABQ71419.1"/>
    </source>
</evidence>
<name>A0A9J9LG95_RHIWR</name>
<dbReference type="InterPro" id="IPR020835">
    <property type="entry name" value="Catalase_sf"/>
</dbReference>
<sequence>MDALRELACPATGSGTDARSKEHLMPQPVLFSPDVETPEPEEAETSMAIDRELHRILETTSQDYGHAVRSVHAKSHGLLEGMLTLFDGLPAELAQGIAARRGNHKVVLRISTNAGDILPDSVSLPRGMAIKILGVEGERLPGSEDASTQDIIMVNGPAFSAPRAKDFLANLKLLAKTTDKAERSKKALSAVLRGTEAVIEALGGESAKIKQLGGHPVTHPLGETFYSQTAFRFGDHIAKFSLAPVSPHLVALKDQPVDLAGRDNGLREEVDAVIAAHGAEWELRVQLCTDLEAMPVEDATVVWDEAQSPFRAIGRIVVEPQPGWNDEKARRIDDGLAFSPWHGLAAHQPLGVINRVRRSAYPMSANYRAAYNRCPIHEPSA</sequence>
<organism evidence="2 3">
    <name type="scientific">Rhizorhabdus wittichii (strain DSM 6014 / CCUG 31198 / JCM 15750 / NBRC 105917 / EY 4224 / RW1)</name>
    <name type="common">Sphingomonas wittichii</name>
    <dbReference type="NCBI Taxonomy" id="392499"/>
    <lineage>
        <taxon>Bacteria</taxon>
        <taxon>Pseudomonadati</taxon>
        <taxon>Pseudomonadota</taxon>
        <taxon>Alphaproteobacteria</taxon>
        <taxon>Sphingomonadales</taxon>
        <taxon>Sphingomonadaceae</taxon>
        <taxon>Rhizorhabdus</taxon>
    </lineage>
</organism>
<dbReference type="Proteomes" id="UP000001989">
    <property type="component" value="Plasmid pSWIT01"/>
</dbReference>
<geneLocation type="plasmid" evidence="2 3">
    <name>pSWIT01</name>
</geneLocation>
<dbReference type="GO" id="GO:0004096">
    <property type="term" value="F:catalase activity"/>
    <property type="evidence" value="ECO:0007669"/>
    <property type="project" value="InterPro"/>
</dbReference>
<dbReference type="CDD" id="cd08152">
    <property type="entry name" value="y4iL_like"/>
    <property type="match status" value="1"/>
</dbReference>
<dbReference type="GO" id="GO:0006979">
    <property type="term" value="P:response to oxidative stress"/>
    <property type="evidence" value="ECO:0007669"/>
    <property type="project" value="InterPro"/>
</dbReference>
<dbReference type="InterPro" id="IPR018028">
    <property type="entry name" value="Catalase"/>
</dbReference>
<dbReference type="PROSITE" id="PS51402">
    <property type="entry name" value="CATALASE_3"/>
    <property type="match status" value="1"/>
</dbReference>
<evidence type="ECO:0000256" key="1">
    <source>
        <dbReference type="SAM" id="MobiDB-lite"/>
    </source>
</evidence>
<accession>A0A9J9LG95</accession>
<protein>
    <submittedName>
        <fullName evidence="2">Catalase</fullName>
    </submittedName>
</protein>
<dbReference type="PANTHER" id="PTHR36195:SF4">
    <property type="entry name" value="DOMAIN PROTEIN, PUTATIVE (AFU_ORTHOLOGUE AFUA_5G01990)-RELATED"/>
    <property type="match status" value="1"/>
</dbReference>